<dbReference type="RefSeq" id="WP_166153467.1">
    <property type="nucleotide sequence ID" value="NZ_JAAOIW010000011.1"/>
</dbReference>
<protein>
    <submittedName>
        <fullName evidence="1">RepB family plasmid replication initiator protein</fullName>
    </submittedName>
</protein>
<dbReference type="Proteomes" id="UP001165962">
    <property type="component" value="Unassembled WGS sequence"/>
</dbReference>
<comment type="caution">
    <text evidence="1">The sequence shown here is derived from an EMBL/GenBank/DDBJ whole genome shotgun (WGS) entry which is preliminary data.</text>
</comment>
<gene>
    <name evidence="1" type="ORF">G9U52_25380</name>
</gene>
<organism evidence="1 2">
    <name type="scientific">Paenibacillus agricola</name>
    <dbReference type="NCBI Taxonomy" id="2716264"/>
    <lineage>
        <taxon>Bacteria</taxon>
        <taxon>Bacillati</taxon>
        <taxon>Bacillota</taxon>
        <taxon>Bacilli</taxon>
        <taxon>Bacillales</taxon>
        <taxon>Paenibacillaceae</taxon>
        <taxon>Paenibacillus</taxon>
    </lineage>
</organism>
<keyword evidence="2" id="KW-1185">Reference proteome</keyword>
<reference evidence="1" key="1">
    <citation type="submission" date="2020-03" db="EMBL/GenBank/DDBJ databases">
        <title>Draft sequencing of Paenibacilllus sp. S3N08.</title>
        <authorList>
            <person name="Kim D.-U."/>
        </authorList>
    </citation>
    <scope>NUCLEOTIDE SEQUENCE</scope>
    <source>
        <strain evidence="1">S3N08</strain>
    </source>
</reference>
<evidence type="ECO:0000313" key="1">
    <source>
        <dbReference type="EMBL" id="NHN33154.1"/>
    </source>
</evidence>
<name>A0ABX0JD26_9BACL</name>
<evidence type="ECO:0000313" key="2">
    <source>
        <dbReference type="Proteomes" id="UP001165962"/>
    </source>
</evidence>
<proteinExistence type="predicted"/>
<dbReference type="EMBL" id="JAAOIW010000011">
    <property type="protein sequence ID" value="NHN33154.1"/>
    <property type="molecule type" value="Genomic_DNA"/>
</dbReference>
<sequence length="398" mass="45806">MAQKIQDILTNDIPFLVNRKKNFKSNDMSEDEIMRAMDSDISRLAKSLIRCNLHELKSMFEKISKQETELLRESFNLQSSKKAVPDETYIELSKAQILASAIGQAITLKRELNRQSSDHPLDNNIITGGLFVAASPKPKTLKKYEKIDVDTFGSRSYIEIDRKKIAYKNTRGVVLSQYDGRVFLSVTKNWLLQGRPQTVELELKDIAREMNTTPSGGEYKTIRNSLDNIFATEIIMKEYYDPEIDGIYSTKDFFHIVSNLRWIARTQEEDGKERKVSITFHDRIYNNMLAGNYVFLNMIIYTELPTAFAKICYQHIIKAAVNNVRTLDIDDLLDIIQIDTGNRARAAQDVQLALTYLQDQDVITSFQIRAQGAKKQKFVDFEPSNWILQQNKTTLFLS</sequence>
<accession>A0ABX0JD26</accession>